<evidence type="ECO:0000313" key="3">
    <source>
        <dbReference type="EMBL" id="GIJ49697.1"/>
    </source>
</evidence>
<dbReference type="AlphaFoldDB" id="A0A8J3YS82"/>
<dbReference type="InterPro" id="IPR010982">
    <property type="entry name" value="Lambda_DNA-bd_dom_sf"/>
</dbReference>
<keyword evidence="4" id="KW-1185">Reference proteome</keyword>
<dbReference type="CDD" id="cd00093">
    <property type="entry name" value="HTH_XRE"/>
    <property type="match status" value="1"/>
</dbReference>
<evidence type="ECO:0000313" key="4">
    <source>
        <dbReference type="Proteomes" id="UP000619260"/>
    </source>
</evidence>
<dbReference type="Pfam" id="PF07883">
    <property type="entry name" value="Cupin_2"/>
    <property type="match status" value="1"/>
</dbReference>
<sequence>MTCEGRILVSGVTGNTGRRRSSEAEAVAAAVAFHVKHLRQGRGWSLEELAQRSAVSKGMIVQIEGGRTNPSIGTLCRLAESFGVNVGRLLEAEPPPSVRIIDADAQPTLWHGDLGGAGRLLVGVNDPAFVEFWDWRMEPGETHSSAEHTPGTRELWHVRSGRLIVSYEGTEYAVEAGQTLDFRSDRPHGYRNPGPEPAETFMVIVMPPGEWDRRRS</sequence>
<name>A0A8J3YS82_9ACTN</name>
<dbReference type="PANTHER" id="PTHR46797:SF1">
    <property type="entry name" value="METHYLPHOSPHONATE SYNTHASE"/>
    <property type="match status" value="1"/>
</dbReference>
<dbReference type="GO" id="GO:0003677">
    <property type="term" value="F:DNA binding"/>
    <property type="evidence" value="ECO:0007669"/>
    <property type="project" value="UniProtKB-KW"/>
</dbReference>
<dbReference type="InterPro" id="IPR014710">
    <property type="entry name" value="RmlC-like_jellyroll"/>
</dbReference>
<dbReference type="CDD" id="cd02209">
    <property type="entry name" value="cupin_XRE_C"/>
    <property type="match status" value="1"/>
</dbReference>
<dbReference type="Pfam" id="PF01381">
    <property type="entry name" value="HTH_3"/>
    <property type="match status" value="1"/>
</dbReference>
<dbReference type="GO" id="GO:0005829">
    <property type="term" value="C:cytosol"/>
    <property type="evidence" value="ECO:0007669"/>
    <property type="project" value="TreeGrafter"/>
</dbReference>
<dbReference type="InterPro" id="IPR001387">
    <property type="entry name" value="Cro/C1-type_HTH"/>
</dbReference>
<keyword evidence="1" id="KW-0238">DNA-binding</keyword>
<dbReference type="GO" id="GO:0003700">
    <property type="term" value="F:DNA-binding transcription factor activity"/>
    <property type="evidence" value="ECO:0007669"/>
    <property type="project" value="TreeGrafter"/>
</dbReference>
<dbReference type="Proteomes" id="UP000619260">
    <property type="component" value="Unassembled WGS sequence"/>
</dbReference>
<evidence type="ECO:0000256" key="1">
    <source>
        <dbReference type="ARBA" id="ARBA00023125"/>
    </source>
</evidence>
<dbReference type="PANTHER" id="PTHR46797">
    <property type="entry name" value="HTH-TYPE TRANSCRIPTIONAL REGULATOR"/>
    <property type="match status" value="1"/>
</dbReference>
<dbReference type="PROSITE" id="PS50943">
    <property type="entry name" value="HTH_CROC1"/>
    <property type="match status" value="1"/>
</dbReference>
<dbReference type="InterPro" id="IPR013096">
    <property type="entry name" value="Cupin_2"/>
</dbReference>
<feature type="domain" description="HTH cro/C1-type" evidence="2">
    <location>
        <begin position="35"/>
        <end position="89"/>
    </location>
</feature>
<dbReference type="EMBL" id="BOPF01000030">
    <property type="protein sequence ID" value="GIJ49697.1"/>
    <property type="molecule type" value="Genomic_DNA"/>
</dbReference>
<dbReference type="SMART" id="SM00530">
    <property type="entry name" value="HTH_XRE"/>
    <property type="match status" value="1"/>
</dbReference>
<dbReference type="SUPFAM" id="SSF51182">
    <property type="entry name" value="RmlC-like cupins"/>
    <property type="match status" value="1"/>
</dbReference>
<comment type="caution">
    <text evidence="3">The sequence shown here is derived from an EMBL/GenBank/DDBJ whole genome shotgun (WGS) entry which is preliminary data.</text>
</comment>
<gene>
    <name evidence="3" type="ORF">Val02_65830</name>
</gene>
<dbReference type="InterPro" id="IPR050807">
    <property type="entry name" value="TransReg_Diox_bact_type"/>
</dbReference>
<protein>
    <submittedName>
        <fullName evidence="3">Transcriptional regulator</fullName>
    </submittedName>
</protein>
<proteinExistence type="predicted"/>
<accession>A0A8J3YS82</accession>
<evidence type="ECO:0000259" key="2">
    <source>
        <dbReference type="PROSITE" id="PS50943"/>
    </source>
</evidence>
<dbReference type="Gene3D" id="2.60.120.10">
    <property type="entry name" value="Jelly Rolls"/>
    <property type="match status" value="1"/>
</dbReference>
<reference evidence="3" key="1">
    <citation type="submission" date="2021-01" db="EMBL/GenBank/DDBJ databases">
        <title>Whole genome shotgun sequence of Virgisporangium aliadipatigenens NBRC 105644.</title>
        <authorList>
            <person name="Komaki H."/>
            <person name="Tamura T."/>
        </authorList>
    </citation>
    <scope>NUCLEOTIDE SEQUENCE</scope>
    <source>
        <strain evidence="3">NBRC 105644</strain>
    </source>
</reference>
<dbReference type="InterPro" id="IPR011051">
    <property type="entry name" value="RmlC_Cupin_sf"/>
</dbReference>
<dbReference type="Gene3D" id="1.10.260.40">
    <property type="entry name" value="lambda repressor-like DNA-binding domains"/>
    <property type="match status" value="1"/>
</dbReference>
<organism evidence="3 4">
    <name type="scientific">Virgisporangium aliadipatigenens</name>
    <dbReference type="NCBI Taxonomy" id="741659"/>
    <lineage>
        <taxon>Bacteria</taxon>
        <taxon>Bacillati</taxon>
        <taxon>Actinomycetota</taxon>
        <taxon>Actinomycetes</taxon>
        <taxon>Micromonosporales</taxon>
        <taxon>Micromonosporaceae</taxon>
        <taxon>Virgisporangium</taxon>
    </lineage>
</organism>